<evidence type="ECO:0000256" key="5">
    <source>
        <dbReference type="ARBA" id="ARBA00023098"/>
    </source>
</evidence>
<dbReference type="GO" id="GO:0004609">
    <property type="term" value="F:phosphatidylserine decarboxylase activity"/>
    <property type="evidence" value="ECO:0007669"/>
    <property type="project" value="UniProtKB-EC"/>
</dbReference>
<evidence type="ECO:0000313" key="14">
    <source>
        <dbReference type="Proteomes" id="UP001165422"/>
    </source>
</evidence>
<dbReference type="NCBIfam" id="NF001941">
    <property type="entry name" value="PRK00723.1"/>
    <property type="match status" value="1"/>
</dbReference>
<dbReference type="EMBL" id="JAJJPB010000053">
    <property type="protein sequence ID" value="MCC9296820.1"/>
    <property type="molecule type" value="Genomic_DNA"/>
</dbReference>
<feature type="chain" id="PRO_5044898020" description="Phosphatidylserine decarboxylase beta chain" evidence="12">
    <location>
        <begin position="1"/>
        <end position="255"/>
    </location>
</feature>
<comment type="cofactor">
    <cofactor evidence="12">
        <name>pyruvate</name>
        <dbReference type="ChEBI" id="CHEBI:15361"/>
    </cofactor>
    <text evidence="12">Binds 1 pyruvoyl group covalently per subunit.</text>
</comment>
<feature type="active site" description="Charge relay system; for autoendoproteolytic cleavage activity" evidence="12">
    <location>
        <position position="113"/>
    </location>
</feature>
<dbReference type="RefSeq" id="WP_179978603.1">
    <property type="nucleotide sequence ID" value="NZ_JAJJPB010000053.1"/>
</dbReference>
<evidence type="ECO:0000256" key="10">
    <source>
        <dbReference type="ARBA" id="ARBA00023264"/>
    </source>
</evidence>
<evidence type="ECO:0000256" key="7">
    <source>
        <dbReference type="ARBA" id="ARBA00023145"/>
    </source>
</evidence>
<comment type="similarity">
    <text evidence="12">Belongs to the phosphatidylserine decarboxylase family. PSD-B subfamily. Prokaryotic type II sub-subfamily.</text>
</comment>
<keyword evidence="6 12" id="KW-0472">Membrane</keyword>
<evidence type="ECO:0000256" key="8">
    <source>
        <dbReference type="ARBA" id="ARBA00023209"/>
    </source>
</evidence>
<reference evidence="13" key="1">
    <citation type="submission" date="2021-11" db="EMBL/GenBank/DDBJ databases">
        <authorList>
            <person name="Qingchun L."/>
            <person name="Dong Z."/>
            <person name="Zongwei Q."/>
            <person name="Jia Z."/>
            <person name="Duotao L."/>
        </authorList>
    </citation>
    <scope>NUCLEOTIDE SEQUENCE</scope>
    <source>
        <strain evidence="13">WLY-B-L2</strain>
    </source>
</reference>
<protein>
    <recommendedName>
        <fullName evidence="12">Phosphatidylserine decarboxylase proenzyme</fullName>
        <ecNumber evidence="12">4.1.1.65</ecNumber>
    </recommendedName>
    <component>
        <recommendedName>
            <fullName evidence="12">Phosphatidylserine decarboxylase alpha chain</fullName>
        </recommendedName>
    </component>
    <component>
        <recommendedName>
            <fullName evidence="12">Phosphatidylserine decarboxylase beta chain</fullName>
        </recommendedName>
    </component>
</protein>
<keyword evidence="7 12" id="KW-0865">Zymogen</keyword>
<evidence type="ECO:0000256" key="9">
    <source>
        <dbReference type="ARBA" id="ARBA00023239"/>
    </source>
</evidence>
<dbReference type="PANTHER" id="PTHR10067:SF17">
    <property type="entry name" value="PHOSPHATIDYLSERINE DECARBOXYLASE PROENZYME 2"/>
    <property type="match status" value="1"/>
</dbReference>
<feature type="active site" description="Schiff-base intermediate with substrate; via pyruvic acid; for decarboxylase activity" evidence="12">
    <location>
        <position position="256"/>
    </location>
</feature>
<feature type="modified residue" description="Pyruvic acid (Ser); by autocatalysis" evidence="12">
    <location>
        <position position="256"/>
    </location>
</feature>
<keyword evidence="10 12" id="KW-1208">Phospholipid metabolism</keyword>
<keyword evidence="14" id="KW-1185">Reference proteome</keyword>
<dbReference type="InterPro" id="IPR033177">
    <property type="entry name" value="PSD-B"/>
</dbReference>
<sequence>MIRYFNRRTKNYNIEKVAGDAYLKWIYSSPLGMKFLEIIVKKKIFSKLYGLFCSTKYSKRKIRSFIDDFNIDMSECAIDYNDFNCFNDFFSRSLKKNARPINMNKKILISPVDGRLTAYEHINLNKIVQIKGFTYSLCDLINNNKTPVKFNNGTCLIFRLCPTDYHRFHFIDWGKCESYKKIKGDYYSVNPISLENISNVFCKNKREWSIFHSNNFGDVIYVEIGATCVGSIIQTYCPKKDISKGAEKGYFKFGGSTVILFFEKNKITVDKDIIEQTKKGYETRVLMGEKIGIQYEN</sequence>
<proteinExistence type="inferred from homology"/>
<evidence type="ECO:0000256" key="1">
    <source>
        <dbReference type="ARBA" id="ARBA00005189"/>
    </source>
</evidence>
<comment type="PTM">
    <text evidence="12">Is synthesized initially as an inactive proenzyme. Formation of the active enzyme involves a self-maturation process in which the active site pyruvoyl group is generated from an internal serine residue via an autocatalytic post-translational modification. Two non-identical subunits are generated from the proenzyme in this reaction, and the pyruvate is formed at the N-terminus of the alpha chain, which is derived from the carboxyl end of the proenzyme. The autoendoproteolytic cleavage occurs by a canonical serine protease mechanism, in which the side chain hydroxyl group of the serine supplies its oxygen atom to form the C-terminus of the beta chain, while the remainder of the serine residue undergoes an oxidative deamination to produce ammonia and the pyruvoyl prosthetic group on the alpha chain. During this reaction, the Ser that is part of the protease active site of the proenzyme becomes the pyruvoyl prosthetic group, which constitutes an essential element of the active site of the mature decarboxylase.</text>
</comment>
<dbReference type="EC" id="4.1.1.65" evidence="12"/>
<keyword evidence="11 12" id="KW-0670">Pyruvate</keyword>
<keyword evidence="3 12" id="KW-0444">Lipid biosynthesis</keyword>
<dbReference type="HAMAP" id="MF_00663">
    <property type="entry name" value="PS_decarb_PSD_B_type2"/>
    <property type="match status" value="1"/>
</dbReference>
<gene>
    <name evidence="12" type="primary">psd</name>
    <name evidence="13" type="ORF">LN736_18480</name>
</gene>
<keyword evidence="5 12" id="KW-0443">Lipid metabolism</keyword>
<evidence type="ECO:0000256" key="12">
    <source>
        <dbReference type="HAMAP-Rule" id="MF_00663"/>
    </source>
</evidence>
<feature type="active site" description="Charge relay system; for autoendoproteolytic cleavage activity" evidence="12">
    <location>
        <position position="256"/>
    </location>
</feature>
<keyword evidence="2 12" id="KW-1003">Cell membrane</keyword>
<evidence type="ECO:0000256" key="6">
    <source>
        <dbReference type="ARBA" id="ARBA00023136"/>
    </source>
</evidence>
<organism evidence="13 14">
    <name type="scientific">Clostridium aromativorans</name>
    <dbReference type="NCBI Taxonomy" id="2836848"/>
    <lineage>
        <taxon>Bacteria</taxon>
        <taxon>Bacillati</taxon>
        <taxon>Bacillota</taxon>
        <taxon>Clostridia</taxon>
        <taxon>Eubacteriales</taxon>
        <taxon>Clostridiaceae</taxon>
        <taxon>Clostridium</taxon>
    </lineage>
</organism>
<accession>A0ABS8NAF7</accession>
<evidence type="ECO:0000256" key="2">
    <source>
        <dbReference type="ARBA" id="ARBA00022475"/>
    </source>
</evidence>
<feature type="site" description="Cleavage (non-hydrolytic); by autocatalysis" evidence="12">
    <location>
        <begin position="255"/>
        <end position="256"/>
    </location>
</feature>
<comment type="function">
    <text evidence="12">Catalyzes the formation of phosphatidylethanolamine (PtdEtn) from phosphatidylserine (PtdSer).</text>
</comment>
<feature type="active site" description="Charge relay system; for autoendoproteolytic cleavage activity" evidence="12">
    <location>
        <position position="169"/>
    </location>
</feature>
<comment type="subcellular location">
    <subcellularLocation>
        <location evidence="12">Cell membrane</location>
        <topology evidence="12">Peripheral membrane protein</topology>
    </subcellularLocation>
</comment>
<feature type="chain" id="PRO_5044898021" description="Phosphatidylserine decarboxylase alpha chain" evidence="12">
    <location>
        <begin position="256"/>
        <end position="297"/>
    </location>
</feature>
<comment type="pathway">
    <text evidence="1">Lipid metabolism.</text>
</comment>
<evidence type="ECO:0000256" key="11">
    <source>
        <dbReference type="ARBA" id="ARBA00023317"/>
    </source>
</evidence>
<dbReference type="InterPro" id="IPR003817">
    <property type="entry name" value="PS_Dcarbxylase"/>
</dbReference>
<comment type="caution">
    <text evidence="13">The sequence shown here is derived from an EMBL/GenBank/DDBJ whole genome shotgun (WGS) entry which is preliminary data.</text>
</comment>
<comment type="subunit">
    <text evidence="12">Heterodimer of a large membrane-associated beta subunit and a small pyruvoyl-containing alpha subunit.</text>
</comment>
<name>A0ABS8NAF7_9CLOT</name>
<keyword evidence="9 12" id="KW-0456">Lyase</keyword>
<comment type="catalytic activity">
    <reaction evidence="12">
        <text>a 1,2-diacyl-sn-glycero-3-phospho-L-serine + H(+) = a 1,2-diacyl-sn-glycero-3-phosphoethanolamine + CO2</text>
        <dbReference type="Rhea" id="RHEA:20828"/>
        <dbReference type="ChEBI" id="CHEBI:15378"/>
        <dbReference type="ChEBI" id="CHEBI:16526"/>
        <dbReference type="ChEBI" id="CHEBI:57262"/>
        <dbReference type="ChEBI" id="CHEBI:64612"/>
        <dbReference type="EC" id="4.1.1.65"/>
    </reaction>
</comment>
<dbReference type="Proteomes" id="UP001165422">
    <property type="component" value="Unassembled WGS sequence"/>
</dbReference>
<keyword evidence="8 12" id="KW-0594">Phospholipid biosynthesis</keyword>
<dbReference type="PANTHER" id="PTHR10067">
    <property type="entry name" value="PHOSPHATIDYLSERINE DECARBOXYLASE"/>
    <property type="match status" value="1"/>
</dbReference>
<comment type="pathway">
    <text evidence="12">Phospholipid metabolism; phosphatidylethanolamine biosynthesis; phosphatidylethanolamine from CDP-diacylglycerol: step 2/2.</text>
</comment>
<evidence type="ECO:0000256" key="4">
    <source>
        <dbReference type="ARBA" id="ARBA00022793"/>
    </source>
</evidence>
<dbReference type="Pfam" id="PF02666">
    <property type="entry name" value="PS_Dcarbxylase"/>
    <property type="match status" value="1"/>
</dbReference>
<dbReference type="NCBIfam" id="TIGR00163">
    <property type="entry name" value="PS_decarb"/>
    <property type="match status" value="1"/>
</dbReference>
<evidence type="ECO:0000256" key="3">
    <source>
        <dbReference type="ARBA" id="ARBA00022516"/>
    </source>
</evidence>
<evidence type="ECO:0000313" key="13">
    <source>
        <dbReference type="EMBL" id="MCC9296820.1"/>
    </source>
</evidence>
<keyword evidence="4 12" id="KW-0210">Decarboxylase</keyword>
<dbReference type="InterPro" id="IPR033179">
    <property type="entry name" value="PSD_type2_pro"/>
</dbReference>